<dbReference type="EMBL" id="GBXM01005415">
    <property type="protein sequence ID" value="JAI03163.1"/>
    <property type="molecule type" value="Transcribed_RNA"/>
</dbReference>
<feature type="region of interest" description="Disordered" evidence="1">
    <location>
        <begin position="1"/>
        <end position="26"/>
    </location>
</feature>
<name>A0A0E9XK92_ANGAN</name>
<organism evidence="2">
    <name type="scientific">Anguilla anguilla</name>
    <name type="common">European freshwater eel</name>
    <name type="synonym">Muraena anguilla</name>
    <dbReference type="NCBI Taxonomy" id="7936"/>
    <lineage>
        <taxon>Eukaryota</taxon>
        <taxon>Metazoa</taxon>
        <taxon>Chordata</taxon>
        <taxon>Craniata</taxon>
        <taxon>Vertebrata</taxon>
        <taxon>Euteleostomi</taxon>
        <taxon>Actinopterygii</taxon>
        <taxon>Neopterygii</taxon>
        <taxon>Teleostei</taxon>
        <taxon>Anguilliformes</taxon>
        <taxon>Anguillidae</taxon>
        <taxon>Anguilla</taxon>
    </lineage>
</organism>
<proteinExistence type="predicted"/>
<sequence length="26" mass="2895">MGWAHSIAVRTGSRERKGDGRRIGIQ</sequence>
<evidence type="ECO:0000256" key="1">
    <source>
        <dbReference type="SAM" id="MobiDB-lite"/>
    </source>
</evidence>
<evidence type="ECO:0000313" key="2">
    <source>
        <dbReference type="EMBL" id="JAI03163.1"/>
    </source>
</evidence>
<dbReference type="AlphaFoldDB" id="A0A0E9XK92"/>
<reference evidence="2" key="2">
    <citation type="journal article" date="2015" name="Fish Shellfish Immunol.">
        <title>Early steps in the European eel (Anguilla anguilla)-Vibrio vulnificus interaction in the gills: Role of the RtxA13 toxin.</title>
        <authorList>
            <person name="Callol A."/>
            <person name="Pajuelo D."/>
            <person name="Ebbesson L."/>
            <person name="Teles M."/>
            <person name="MacKenzie S."/>
            <person name="Amaro C."/>
        </authorList>
    </citation>
    <scope>NUCLEOTIDE SEQUENCE</scope>
</reference>
<reference evidence="2" key="1">
    <citation type="submission" date="2014-11" db="EMBL/GenBank/DDBJ databases">
        <authorList>
            <person name="Amaro Gonzalez C."/>
        </authorList>
    </citation>
    <scope>NUCLEOTIDE SEQUENCE</scope>
</reference>
<accession>A0A0E9XK92</accession>
<feature type="compositionally biased region" description="Basic and acidic residues" evidence="1">
    <location>
        <begin position="12"/>
        <end position="26"/>
    </location>
</feature>
<protein>
    <submittedName>
        <fullName evidence="2">Uncharacterized protein</fullName>
    </submittedName>
</protein>